<protein>
    <submittedName>
        <fullName evidence="1">Uncharacterized protein</fullName>
    </submittedName>
</protein>
<dbReference type="AlphaFoldDB" id="A0A1Y1M074"/>
<name>A0A1Y1M074_PHOPY</name>
<reference evidence="1" key="1">
    <citation type="journal article" date="2016" name="Sci. Rep.">
        <title>Molecular characterization of firefly nuptial gifts: a multi-omics approach sheds light on postcopulatory sexual selection.</title>
        <authorList>
            <person name="Al-Wathiqui N."/>
            <person name="Fallon T.R."/>
            <person name="South A."/>
            <person name="Weng J.K."/>
            <person name="Lewis S.M."/>
        </authorList>
    </citation>
    <scope>NUCLEOTIDE SEQUENCE</scope>
</reference>
<evidence type="ECO:0000313" key="1">
    <source>
        <dbReference type="EMBL" id="JAV76627.1"/>
    </source>
</evidence>
<proteinExistence type="predicted"/>
<dbReference type="EMBL" id="GEZM01048097">
    <property type="protein sequence ID" value="JAV76627.1"/>
    <property type="molecule type" value="Transcribed_RNA"/>
</dbReference>
<sequence length="144" mass="15428">MSFSSDGVWLGLPASVWSSCFLRRRSKNRIRPRSARKPAIEPSVIPRIAFELRPESSGVSDTGGKAAAVVEVAAATELDEVDVNTVEVEVAEDVVEVLERTFCVPSKKVVALIQLLFVVSNNAMGSLGLPPEKTTIPLGPRAIA</sequence>
<organism evidence="1">
    <name type="scientific">Photinus pyralis</name>
    <name type="common">Common eastern firefly</name>
    <name type="synonym">Lampyris pyralis</name>
    <dbReference type="NCBI Taxonomy" id="7054"/>
    <lineage>
        <taxon>Eukaryota</taxon>
        <taxon>Metazoa</taxon>
        <taxon>Ecdysozoa</taxon>
        <taxon>Arthropoda</taxon>
        <taxon>Hexapoda</taxon>
        <taxon>Insecta</taxon>
        <taxon>Pterygota</taxon>
        <taxon>Neoptera</taxon>
        <taxon>Endopterygota</taxon>
        <taxon>Coleoptera</taxon>
        <taxon>Polyphaga</taxon>
        <taxon>Elateriformia</taxon>
        <taxon>Elateroidea</taxon>
        <taxon>Lampyridae</taxon>
        <taxon>Lampyrinae</taxon>
        <taxon>Photinus</taxon>
    </lineage>
</organism>
<accession>A0A1Y1M074</accession>